<feature type="region of interest" description="Disordered" evidence="1">
    <location>
        <begin position="201"/>
        <end position="231"/>
    </location>
</feature>
<dbReference type="InterPro" id="IPR014729">
    <property type="entry name" value="Rossmann-like_a/b/a_fold"/>
</dbReference>
<evidence type="ECO:0008006" key="4">
    <source>
        <dbReference type="Google" id="ProtNLM"/>
    </source>
</evidence>
<dbReference type="Gene3D" id="3.40.50.620">
    <property type="entry name" value="HUPs"/>
    <property type="match status" value="1"/>
</dbReference>
<dbReference type="GO" id="GO:0005634">
    <property type="term" value="C:nucleus"/>
    <property type="evidence" value="ECO:0007669"/>
    <property type="project" value="TreeGrafter"/>
</dbReference>
<evidence type="ECO:0000313" key="2">
    <source>
        <dbReference type="EMBL" id="KTB27820.1"/>
    </source>
</evidence>
<reference evidence="2 3" key="1">
    <citation type="submission" date="2015-12" db="EMBL/GenBank/DDBJ databases">
        <title>Draft genome sequence of Moniliophthora roreri, the causal agent of frosty pod rot of cacao.</title>
        <authorList>
            <person name="Aime M.C."/>
            <person name="Diaz-Valderrama J.R."/>
            <person name="Kijpornyongpan T."/>
            <person name="Phillips-Mora W."/>
        </authorList>
    </citation>
    <scope>NUCLEOTIDE SEQUENCE [LARGE SCALE GENOMIC DNA]</scope>
    <source>
        <strain evidence="2 3">MCA 2952</strain>
    </source>
</reference>
<dbReference type="EMBL" id="LATX01002519">
    <property type="protein sequence ID" value="KTB27820.1"/>
    <property type="molecule type" value="Genomic_DNA"/>
</dbReference>
<evidence type="ECO:0000256" key="1">
    <source>
        <dbReference type="SAM" id="MobiDB-lite"/>
    </source>
</evidence>
<name>A0A0W0EUQ6_MONRR</name>
<feature type="compositionally biased region" description="Polar residues" evidence="1">
    <location>
        <begin position="213"/>
        <end position="231"/>
    </location>
</feature>
<comment type="caution">
    <text evidence="2">The sequence shown here is derived from an EMBL/GenBank/DDBJ whole genome shotgun (WGS) entry which is preliminary data.</text>
</comment>
<sequence>MTALANSIHRLRSGLVFPPVELVYTAHSAWPYPNDIRPKRPLQISVLDSSFNPPTLAHLALANAPRPSYGNSHDYDAKLLLLSVRNADKQLKPSDATYIQRLEMMISLARDIVSFDEQGEEQKPGNVAVAIVDEPTFVGKSKLLQTFFKERTTPIDCRLTFLLGFDTLERFFAPRYYASEGDDAVSRMHIALRAFFAPQPEGDDSKVACARRSPTSYPQSAPKPNTPSDTEADSLMSTIQNFFTTQSLPSELVTMIDIGEDVWALSSSDARGAIGKDETWKEMVPPSVKEYIQREGLYSH</sequence>
<dbReference type="SUPFAM" id="SSF52374">
    <property type="entry name" value="Nucleotidylyl transferase"/>
    <property type="match status" value="1"/>
</dbReference>
<dbReference type="GO" id="GO:0000309">
    <property type="term" value="F:nicotinamide-nucleotide adenylyltransferase activity"/>
    <property type="evidence" value="ECO:0007669"/>
    <property type="project" value="TreeGrafter"/>
</dbReference>
<gene>
    <name evidence="2" type="ORF">WG66_19607</name>
</gene>
<dbReference type="GO" id="GO:0005737">
    <property type="term" value="C:cytoplasm"/>
    <property type="evidence" value="ECO:0007669"/>
    <property type="project" value="TreeGrafter"/>
</dbReference>
<organism evidence="2 3">
    <name type="scientific">Moniliophthora roreri</name>
    <name type="common">Frosty pod rot fungus</name>
    <name type="synonym">Monilia roreri</name>
    <dbReference type="NCBI Taxonomy" id="221103"/>
    <lineage>
        <taxon>Eukaryota</taxon>
        <taxon>Fungi</taxon>
        <taxon>Dikarya</taxon>
        <taxon>Basidiomycota</taxon>
        <taxon>Agaricomycotina</taxon>
        <taxon>Agaricomycetes</taxon>
        <taxon>Agaricomycetidae</taxon>
        <taxon>Agaricales</taxon>
        <taxon>Marasmiineae</taxon>
        <taxon>Marasmiaceae</taxon>
        <taxon>Moniliophthora</taxon>
    </lineage>
</organism>
<dbReference type="PANTHER" id="PTHR31285:SF0">
    <property type="entry name" value="NICOTINAMIDE MONONUCLEOTIDE ADENYLYLTRANSFERASE"/>
    <property type="match status" value="1"/>
</dbReference>
<proteinExistence type="predicted"/>
<dbReference type="GO" id="GO:0016887">
    <property type="term" value="F:ATP hydrolysis activity"/>
    <property type="evidence" value="ECO:0007669"/>
    <property type="project" value="TreeGrafter"/>
</dbReference>
<accession>A0A0W0EUQ6</accession>
<dbReference type="Proteomes" id="UP000054988">
    <property type="component" value="Unassembled WGS sequence"/>
</dbReference>
<evidence type="ECO:0000313" key="3">
    <source>
        <dbReference type="Proteomes" id="UP000054988"/>
    </source>
</evidence>
<dbReference type="PANTHER" id="PTHR31285">
    <property type="entry name" value="NICOTINAMIDE MONONUCLEOTIDE ADENYLYLTRANSFERASE"/>
    <property type="match status" value="1"/>
</dbReference>
<dbReference type="eggNOG" id="ENOG502S3X5">
    <property type="taxonomic scope" value="Eukaryota"/>
</dbReference>
<protein>
    <recommendedName>
        <fullName evidence="4">Nicotinamide-nucleotide adenylyltransferase</fullName>
    </recommendedName>
</protein>
<dbReference type="AlphaFoldDB" id="A0A0W0EUQ6"/>